<evidence type="ECO:0000313" key="1">
    <source>
        <dbReference type="EMBL" id="TMS32909.1"/>
    </source>
</evidence>
<keyword evidence="2" id="KW-1185">Reference proteome</keyword>
<proteinExistence type="predicted"/>
<dbReference type="AlphaFoldDB" id="A0A4U8UK70"/>
<evidence type="ECO:0000313" key="2">
    <source>
        <dbReference type="Proteomes" id="UP000298663"/>
    </source>
</evidence>
<reference evidence="1 2" key="2">
    <citation type="journal article" date="2019" name="G3 (Bethesda)">
        <title>Hybrid Assembly of the Genome of the Entomopathogenic Nematode Steinernema carpocapsae Identifies the X-Chromosome.</title>
        <authorList>
            <person name="Serra L."/>
            <person name="Macchietto M."/>
            <person name="Macias-Munoz A."/>
            <person name="McGill C.J."/>
            <person name="Rodriguez I.M."/>
            <person name="Rodriguez B."/>
            <person name="Murad R."/>
            <person name="Mortazavi A."/>
        </authorList>
    </citation>
    <scope>NUCLEOTIDE SEQUENCE [LARGE SCALE GENOMIC DNA]</scope>
    <source>
        <strain evidence="1 2">ALL</strain>
    </source>
</reference>
<reference evidence="1 2" key="1">
    <citation type="journal article" date="2015" name="Genome Biol.">
        <title>Comparative genomics of Steinernema reveals deeply conserved gene regulatory networks.</title>
        <authorList>
            <person name="Dillman A.R."/>
            <person name="Macchietto M."/>
            <person name="Porter C.F."/>
            <person name="Rogers A."/>
            <person name="Williams B."/>
            <person name="Antoshechkin I."/>
            <person name="Lee M.M."/>
            <person name="Goodwin Z."/>
            <person name="Lu X."/>
            <person name="Lewis E.E."/>
            <person name="Goodrich-Blair H."/>
            <person name="Stock S.P."/>
            <person name="Adams B.J."/>
            <person name="Sternberg P.W."/>
            <person name="Mortazavi A."/>
        </authorList>
    </citation>
    <scope>NUCLEOTIDE SEQUENCE [LARGE SCALE GENOMIC DNA]</scope>
    <source>
        <strain evidence="1 2">ALL</strain>
    </source>
</reference>
<dbReference type="EMBL" id="CM016762">
    <property type="protein sequence ID" value="TMS32909.1"/>
    <property type="molecule type" value="Genomic_DNA"/>
</dbReference>
<dbReference type="Proteomes" id="UP000298663">
    <property type="component" value="Chromosome X"/>
</dbReference>
<dbReference type="EMBL" id="AZBU02000001">
    <property type="protein sequence ID" value="TMS32909.1"/>
    <property type="molecule type" value="Genomic_DNA"/>
</dbReference>
<organism evidence="1 2">
    <name type="scientific">Steinernema carpocapsae</name>
    <name type="common">Entomopathogenic nematode</name>
    <dbReference type="NCBI Taxonomy" id="34508"/>
    <lineage>
        <taxon>Eukaryota</taxon>
        <taxon>Metazoa</taxon>
        <taxon>Ecdysozoa</taxon>
        <taxon>Nematoda</taxon>
        <taxon>Chromadorea</taxon>
        <taxon>Rhabditida</taxon>
        <taxon>Tylenchina</taxon>
        <taxon>Panagrolaimomorpha</taxon>
        <taxon>Strongyloidoidea</taxon>
        <taxon>Steinernematidae</taxon>
        <taxon>Steinernema</taxon>
    </lineage>
</organism>
<comment type="caution">
    <text evidence="1">The sequence shown here is derived from an EMBL/GenBank/DDBJ whole genome shotgun (WGS) entry which is preliminary data.</text>
</comment>
<name>A0A4U8UK70_STECR</name>
<sequence>MHHTTLSTLFSAVLMMIKESSYSTYSKRSFLFFDLLPLCSRRPGRSIPLPASISAVSDASDLISGDAKLGSRFSRGECLVIHL</sequence>
<gene>
    <name evidence="1" type="ORF">L596_000702</name>
</gene>
<protein>
    <submittedName>
        <fullName evidence="1">Uncharacterized protein</fullName>
    </submittedName>
</protein>
<accession>A0A4U8UK70</accession>